<dbReference type="PANTHER" id="PTHR34072:SF52">
    <property type="entry name" value="RIBONUCLEASE H"/>
    <property type="match status" value="1"/>
</dbReference>
<accession>A0A5B6UUG1</accession>
<evidence type="ECO:0000259" key="1">
    <source>
        <dbReference type="Pfam" id="PF17919"/>
    </source>
</evidence>
<proteinExistence type="predicted"/>
<name>A0A5B6UUG1_9ROSI</name>
<dbReference type="SUPFAM" id="SSF56672">
    <property type="entry name" value="DNA/RNA polymerases"/>
    <property type="match status" value="1"/>
</dbReference>
<feature type="domain" description="Reverse transcriptase/retrotransposon-derived protein RNase H-like" evidence="1">
    <location>
        <begin position="2"/>
        <end position="66"/>
    </location>
</feature>
<evidence type="ECO:0000313" key="3">
    <source>
        <dbReference type="Proteomes" id="UP000325315"/>
    </source>
</evidence>
<dbReference type="OrthoDB" id="415724at2759"/>
<dbReference type="PANTHER" id="PTHR34072">
    <property type="entry name" value="ENZYMATIC POLYPROTEIN-RELATED"/>
    <property type="match status" value="1"/>
</dbReference>
<dbReference type="EMBL" id="SMMG02000009">
    <property type="protein sequence ID" value="KAA3461771.1"/>
    <property type="molecule type" value="Genomic_DNA"/>
</dbReference>
<reference evidence="3" key="1">
    <citation type="journal article" date="2019" name="Plant Biotechnol. J.">
        <title>Genome sequencing of the Australian wild diploid species Gossypium australe highlights disease resistance and delayed gland morphogenesis.</title>
        <authorList>
            <person name="Cai Y."/>
            <person name="Cai X."/>
            <person name="Wang Q."/>
            <person name="Wang P."/>
            <person name="Zhang Y."/>
            <person name="Cai C."/>
            <person name="Xu Y."/>
            <person name="Wang K."/>
            <person name="Zhou Z."/>
            <person name="Wang C."/>
            <person name="Geng S."/>
            <person name="Li B."/>
            <person name="Dong Q."/>
            <person name="Hou Y."/>
            <person name="Wang H."/>
            <person name="Ai P."/>
            <person name="Liu Z."/>
            <person name="Yi F."/>
            <person name="Sun M."/>
            <person name="An G."/>
            <person name="Cheng J."/>
            <person name="Zhang Y."/>
            <person name="Shi Q."/>
            <person name="Xie Y."/>
            <person name="Shi X."/>
            <person name="Chang Y."/>
            <person name="Huang F."/>
            <person name="Chen Y."/>
            <person name="Hong S."/>
            <person name="Mi L."/>
            <person name="Sun Q."/>
            <person name="Zhang L."/>
            <person name="Zhou B."/>
            <person name="Peng R."/>
            <person name="Zhang X."/>
            <person name="Liu F."/>
        </authorList>
    </citation>
    <scope>NUCLEOTIDE SEQUENCE [LARGE SCALE GENOMIC DNA]</scope>
    <source>
        <strain evidence="3">cv. PA1801</strain>
    </source>
</reference>
<gene>
    <name evidence="2" type="ORF">EPI10_028319</name>
</gene>
<protein>
    <submittedName>
        <fullName evidence="2">CCHC-type integrase</fullName>
    </submittedName>
</protein>
<dbReference type="AlphaFoldDB" id="A0A5B6UUG1"/>
<keyword evidence="3" id="KW-1185">Reference proteome</keyword>
<dbReference type="InterPro" id="IPR041577">
    <property type="entry name" value="RT_RNaseH_2"/>
</dbReference>
<sequence>MLTKASVLTQPKSGKEFTVYSDASLSGLGCVLMNEGEVIAYASRQLKTHEKKNLTHDMELAAVVFGDITFTVKNFIFIQITKV</sequence>
<organism evidence="2 3">
    <name type="scientific">Gossypium australe</name>
    <dbReference type="NCBI Taxonomy" id="47621"/>
    <lineage>
        <taxon>Eukaryota</taxon>
        <taxon>Viridiplantae</taxon>
        <taxon>Streptophyta</taxon>
        <taxon>Embryophyta</taxon>
        <taxon>Tracheophyta</taxon>
        <taxon>Spermatophyta</taxon>
        <taxon>Magnoliopsida</taxon>
        <taxon>eudicotyledons</taxon>
        <taxon>Gunneridae</taxon>
        <taxon>Pentapetalae</taxon>
        <taxon>rosids</taxon>
        <taxon>malvids</taxon>
        <taxon>Malvales</taxon>
        <taxon>Malvaceae</taxon>
        <taxon>Malvoideae</taxon>
        <taxon>Gossypium</taxon>
    </lineage>
</organism>
<dbReference type="InterPro" id="IPR043502">
    <property type="entry name" value="DNA/RNA_pol_sf"/>
</dbReference>
<comment type="caution">
    <text evidence="2">The sequence shown here is derived from an EMBL/GenBank/DDBJ whole genome shotgun (WGS) entry which is preliminary data.</text>
</comment>
<evidence type="ECO:0000313" key="2">
    <source>
        <dbReference type="EMBL" id="KAA3461771.1"/>
    </source>
</evidence>
<dbReference type="Proteomes" id="UP000325315">
    <property type="component" value="Unassembled WGS sequence"/>
</dbReference>
<dbReference type="Pfam" id="PF17919">
    <property type="entry name" value="RT_RNaseH_2"/>
    <property type="match status" value="1"/>
</dbReference>